<evidence type="ECO:0000313" key="3">
    <source>
        <dbReference type="Proteomes" id="UP001174936"/>
    </source>
</evidence>
<dbReference type="Pfam" id="PF06985">
    <property type="entry name" value="HET"/>
    <property type="match status" value="1"/>
</dbReference>
<feature type="domain" description="WW" evidence="1">
    <location>
        <begin position="673"/>
        <end position="710"/>
    </location>
</feature>
<evidence type="ECO:0000259" key="1">
    <source>
        <dbReference type="PROSITE" id="PS50020"/>
    </source>
</evidence>
<dbReference type="EMBL" id="JAULSV010000001">
    <property type="protein sequence ID" value="KAK0657837.1"/>
    <property type="molecule type" value="Genomic_DNA"/>
</dbReference>
<organism evidence="2 3">
    <name type="scientific">Cercophora newfieldiana</name>
    <dbReference type="NCBI Taxonomy" id="92897"/>
    <lineage>
        <taxon>Eukaryota</taxon>
        <taxon>Fungi</taxon>
        <taxon>Dikarya</taxon>
        <taxon>Ascomycota</taxon>
        <taxon>Pezizomycotina</taxon>
        <taxon>Sordariomycetes</taxon>
        <taxon>Sordariomycetidae</taxon>
        <taxon>Sordariales</taxon>
        <taxon>Lasiosphaeriaceae</taxon>
        <taxon>Cercophora</taxon>
    </lineage>
</organism>
<proteinExistence type="predicted"/>
<dbReference type="PANTHER" id="PTHR24148:SF64">
    <property type="entry name" value="HETEROKARYON INCOMPATIBILITY DOMAIN-CONTAINING PROTEIN"/>
    <property type="match status" value="1"/>
</dbReference>
<gene>
    <name evidence="2" type="ORF">B0T16DRAFT_453264</name>
</gene>
<dbReference type="PANTHER" id="PTHR24148">
    <property type="entry name" value="ANKYRIN REPEAT DOMAIN-CONTAINING PROTEIN 39 HOMOLOG-RELATED"/>
    <property type="match status" value="1"/>
</dbReference>
<name>A0AA39YUI3_9PEZI</name>
<reference evidence="2" key="1">
    <citation type="submission" date="2023-06" db="EMBL/GenBank/DDBJ databases">
        <title>Genome-scale phylogeny and comparative genomics of the fungal order Sordariales.</title>
        <authorList>
            <consortium name="Lawrence Berkeley National Laboratory"/>
            <person name="Hensen N."/>
            <person name="Bonometti L."/>
            <person name="Westerberg I."/>
            <person name="Brannstrom I.O."/>
            <person name="Guillou S."/>
            <person name="Cros-Aarteil S."/>
            <person name="Calhoun S."/>
            <person name="Haridas S."/>
            <person name="Kuo A."/>
            <person name="Mondo S."/>
            <person name="Pangilinan J."/>
            <person name="Riley R."/>
            <person name="Labutti K."/>
            <person name="Andreopoulos B."/>
            <person name="Lipzen A."/>
            <person name="Chen C."/>
            <person name="Yanf M."/>
            <person name="Daum C."/>
            <person name="Ng V."/>
            <person name="Clum A."/>
            <person name="Steindorff A."/>
            <person name="Ohm R."/>
            <person name="Martin F."/>
            <person name="Silar P."/>
            <person name="Natvig D."/>
            <person name="Lalanne C."/>
            <person name="Gautier V."/>
            <person name="Ament-Velasquez S.L."/>
            <person name="Kruys A."/>
            <person name="Hutchinson M.I."/>
            <person name="Powell A.J."/>
            <person name="Barry K."/>
            <person name="Miller A.N."/>
            <person name="Grigoriev I.V."/>
            <person name="Debuchy R."/>
            <person name="Gladieux P."/>
            <person name="Thoren M.H."/>
            <person name="Johannesson H."/>
        </authorList>
    </citation>
    <scope>NUCLEOTIDE SEQUENCE</scope>
    <source>
        <strain evidence="2">SMH2532-1</strain>
    </source>
</reference>
<dbReference type="PROSITE" id="PS50020">
    <property type="entry name" value="WW_DOMAIN_2"/>
    <property type="match status" value="1"/>
</dbReference>
<sequence>MGDNTTPDRHSVENLGDRILEWKPFEGGDSDAGSEINIDRLEPYRYRPLANPGRDIRLLNLMPGQPEDPIRISIFHTTLSDEPQPKRPPTRLPIAEIKAKLPRRWKVEETIEGRYIFNGGRNRAKRWQWEFPNDDLDPSLYNTSDDDIPCFQPHYEALSYTWGPTGGGGNVIVQEEASKSGDLSLKRLHLQGNLMTVLPWLRDADSPRTFWIDSICINQADDQEKGHQVHRMAVIYRGAYRVVVWLGPEDAATSRTMQLLEYVGHQIEVLQGPDDYYIPALTTAPNPLEVEFPLSSTTLDEIDTFLHNPWFRRLWIVQEIRLANRRAILQCGRSTMPFTLFKRAVTYLDTDVHSMHYLDYLFLGSTLCRSSMFMSFYRVVSLLRENRCGDPRDKIYGVLGLVPPKFGARVQPEYLNSVGDVYRDIVLLHAEHTGRLEHLEYTHQWDRDEAINTPSWVPDFTSKHFRQTSCGYQQHASGFSRCDISYEAPRSLLVVGKHCATVSTVSDRFPRYYRDSYAGLAMLNKWHSLSSEVATHPTGVPFSEAFANTILQGVLQDRRRDNKHRFLPSEQWQDLAHRLLQFTQDTDVASLADDELSITYIREAFRYCVGYSYILTPEGYFGLAPPTTKKGDFLCILLGCASPVVLRGTRPGHFEVVGTCYMYGLQDAIGLLGPFPEPWQGVLENRPGIRRRLVFYNTETGTYSYNDPRLGDLGDWERFDRETEPDDPEILEYYRNIKTGEVMDSDPRMLPEALKARGVELKTFVLE</sequence>
<dbReference type="Proteomes" id="UP001174936">
    <property type="component" value="Unassembled WGS sequence"/>
</dbReference>
<evidence type="ECO:0000313" key="2">
    <source>
        <dbReference type="EMBL" id="KAK0657837.1"/>
    </source>
</evidence>
<dbReference type="InterPro" id="IPR010730">
    <property type="entry name" value="HET"/>
</dbReference>
<keyword evidence="3" id="KW-1185">Reference proteome</keyword>
<protein>
    <submittedName>
        <fullName evidence="2">Heterokaryon incompatibility protein-domain-containing protein</fullName>
    </submittedName>
</protein>
<dbReference type="InterPro" id="IPR001202">
    <property type="entry name" value="WW_dom"/>
</dbReference>
<dbReference type="AlphaFoldDB" id="A0AA39YUI3"/>
<dbReference type="InterPro" id="IPR052895">
    <property type="entry name" value="HetReg/Transcr_Mod"/>
</dbReference>
<accession>A0AA39YUI3</accession>
<comment type="caution">
    <text evidence="2">The sequence shown here is derived from an EMBL/GenBank/DDBJ whole genome shotgun (WGS) entry which is preliminary data.</text>
</comment>